<comment type="caution">
    <text evidence="1">The sequence shown here is derived from an EMBL/GenBank/DDBJ whole genome shotgun (WGS) entry which is preliminary data.</text>
</comment>
<proteinExistence type="predicted"/>
<evidence type="ECO:0000313" key="2">
    <source>
        <dbReference type="Proteomes" id="UP000269669"/>
    </source>
</evidence>
<dbReference type="OrthoDB" id="121684at2"/>
<keyword evidence="2" id="KW-1185">Reference proteome</keyword>
<organism evidence="1 2">
    <name type="scientific">Edaphobacter aggregans</name>
    <dbReference type="NCBI Taxonomy" id="570835"/>
    <lineage>
        <taxon>Bacteria</taxon>
        <taxon>Pseudomonadati</taxon>
        <taxon>Acidobacteriota</taxon>
        <taxon>Terriglobia</taxon>
        <taxon>Terriglobales</taxon>
        <taxon>Acidobacteriaceae</taxon>
        <taxon>Edaphobacter</taxon>
    </lineage>
</organism>
<protein>
    <submittedName>
        <fullName evidence="1">Uncharacterized protein</fullName>
    </submittedName>
</protein>
<gene>
    <name evidence="1" type="ORF">EDE15_1358</name>
</gene>
<dbReference type="RefSeq" id="WP_125484544.1">
    <property type="nucleotide sequence ID" value="NZ_RSDW01000001.1"/>
</dbReference>
<reference evidence="1 2" key="1">
    <citation type="submission" date="2018-12" db="EMBL/GenBank/DDBJ databases">
        <title>Sequencing of bacterial isolates from soil warming experiment in Harvard Forest, Massachusetts, USA.</title>
        <authorList>
            <person name="Deangelis K."/>
        </authorList>
    </citation>
    <scope>NUCLEOTIDE SEQUENCE [LARGE SCALE GENOMIC DNA]</scope>
    <source>
        <strain evidence="1 2">EB153</strain>
    </source>
</reference>
<name>A0A3R9PQW0_9BACT</name>
<sequence>MNTFLTRRPLLVNATQCTQPTTIFTHCGHRKAYPGDWIIEGENDDRYIVDNTFFQLAFAPIPSESSNEGRHYGC</sequence>
<dbReference type="AlphaFoldDB" id="A0A3R9PQW0"/>
<accession>A0A3R9PQW0</accession>
<dbReference type="Proteomes" id="UP000269669">
    <property type="component" value="Unassembled WGS sequence"/>
</dbReference>
<dbReference type="EMBL" id="RSDW01000001">
    <property type="protein sequence ID" value="RSL15853.1"/>
    <property type="molecule type" value="Genomic_DNA"/>
</dbReference>
<evidence type="ECO:0000313" key="1">
    <source>
        <dbReference type="EMBL" id="RSL15853.1"/>
    </source>
</evidence>